<dbReference type="Gene3D" id="3.40.630.30">
    <property type="match status" value="1"/>
</dbReference>
<dbReference type="EMBL" id="SJPO01000009">
    <property type="protein sequence ID" value="TWT73822.1"/>
    <property type="molecule type" value="Genomic_DNA"/>
</dbReference>
<protein>
    <recommendedName>
        <fullName evidence="1">N-acetyltransferase domain-containing protein</fullName>
    </recommendedName>
</protein>
<comment type="caution">
    <text evidence="2">The sequence shown here is derived from an EMBL/GenBank/DDBJ whole genome shotgun (WGS) entry which is preliminary data.</text>
</comment>
<name>A0A5C5YHZ8_9BACT</name>
<accession>A0A5C5YHZ8</accession>
<dbReference type="OrthoDB" id="9797178at2"/>
<evidence type="ECO:0000313" key="3">
    <source>
        <dbReference type="Proteomes" id="UP000318478"/>
    </source>
</evidence>
<dbReference type="AlphaFoldDB" id="A0A5C5YHZ8"/>
<reference evidence="2 3" key="1">
    <citation type="submission" date="2019-02" db="EMBL/GenBank/DDBJ databases">
        <title>Deep-cultivation of Planctomycetes and their phenomic and genomic characterization uncovers novel biology.</title>
        <authorList>
            <person name="Wiegand S."/>
            <person name="Jogler M."/>
            <person name="Boedeker C."/>
            <person name="Pinto D."/>
            <person name="Vollmers J."/>
            <person name="Rivas-Marin E."/>
            <person name="Kohn T."/>
            <person name="Peeters S.H."/>
            <person name="Heuer A."/>
            <person name="Rast P."/>
            <person name="Oberbeckmann S."/>
            <person name="Bunk B."/>
            <person name="Jeske O."/>
            <person name="Meyerdierks A."/>
            <person name="Storesund J.E."/>
            <person name="Kallscheuer N."/>
            <person name="Luecker S."/>
            <person name="Lage O.M."/>
            <person name="Pohl T."/>
            <person name="Merkel B.J."/>
            <person name="Hornburger P."/>
            <person name="Mueller R.-W."/>
            <person name="Bruemmer F."/>
            <person name="Labrenz M."/>
            <person name="Spormann A.M."/>
            <person name="Op Den Camp H."/>
            <person name="Overmann J."/>
            <person name="Amann R."/>
            <person name="Jetten M.S.M."/>
            <person name="Mascher T."/>
            <person name="Medema M.H."/>
            <person name="Devos D.P."/>
            <person name="Kaster A.-K."/>
            <person name="Ovreas L."/>
            <person name="Rohde M."/>
            <person name="Galperin M.Y."/>
            <person name="Jogler C."/>
        </authorList>
    </citation>
    <scope>NUCLEOTIDE SEQUENCE [LARGE SCALE GENOMIC DNA]</scope>
    <source>
        <strain evidence="2 3">Pla123a</strain>
    </source>
</reference>
<dbReference type="Proteomes" id="UP000318478">
    <property type="component" value="Unassembled WGS sequence"/>
</dbReference>
<dbReference type="InterPro" id="IPR016181">
    <property type="entry name" value="Acyl_CoA_acyltransferase"/>
</dbReference>
<dbReference type="InterPro" id="IPR000182">
    <property type="entry name" value="GNAT_dom"/>
</dbReference>
<feature type="domain" description="N-acetyltransferase" evidence="1">
    <location>
        <begin position="6"/>
        <end position="150"/>
    </location>
</feature>
<dbReference type="Pfam" id="PF13527">
    <property type="entry name" value="Acetyltransf_9"/>
    <property type="match status" value="1"/>
</dbReference>
<proteinExistence type="predicted"/>
<dbReference type="SUPFAM" id="SSF55729">
    <property type="entry name" value="Acyl-CoA N-acyltransferases (Nat)"/>
    <property type="match status" value="1"/>
</dbReference>
<organism evidence="2 3">
    <name type="scientific">Posidoniimonas polymericola</name>
    <dbReference type="NCBI Taxonomy" id="2528002"/>
    <lineage>
        <taxon>Bacteria</taxon>
        <taxon>Pseudomonadati</taxon>
        <taxon>Planctomycetota</taxon>
        <taxon>Planctomycetia</taxon>
        <taxon>Pirellulales</taxon>
        <taxon>Lacipirellulaceae</taxon>
        <taxon>Posidoniimonas</taxon>
    </lineage>
</organism>
<gene>
    <name evidence="2" type="ORF">Pla123a_37160</name>
</gene>
<keyword evidence="3" id="KW-1185">Reference proteome</keyword>
<dbReference type="PROSITE" id="PS51186">
    <property type="entry name" value="GNAT"/>
    <property type="match status" value="1"/>
</dbReference>
<evidence type="ECO:0000259" key="1">
    <source>
        <dbReference type="PROSITE" id="PS51186"/>
    </source>
</evidence>
<evidence type="ECO:0000313" key="2">
    <source>
        <dbReference type="EMBL" id="TWT73822.1"/>
    </source>
</evidence>
<dbReference type="GO" id="GO:0016747">
    <property type="term" value="F:acyltransferase activity, transferring groups other than amino-acyl groups"/>
    <property type="evidence" value="ECO:0007669"/>
    <property type="project" value="InterPro"/>
</dbReference>
<dbReference type="CDD" id="cd04301">
    <property type="entry name" value="NAT_SF"/>
    <property type="match status" value="1"/>
</dbReference>
<sequence length="170" mass="18151">MAVPAFRIRPEEANDPPAIDAVLRGAFPSQWEARLVESLRANNELSVSLVAFCRDHLTGHIAFSPLTLDGEPTSGVGLAPLAVQPSWQGRGIGAALITVGLEACLEQGFDFAIVLGEPGYYRRFGFEPATRWGLDSVYQAGDAFMAKSLRPGGLEGLGGLVRYASAFESL</sequence>